<evidence type="ECO:0000313" key="3">
    <source>
        <dbReference type="Proteomes" id="UP000015105"/>
    </source>
</evidence>
<dbReference type="Gramene" id="AET5Gv20628600.2">
    <property type="protein sequence ID" value="AET5Gv20628600.2"/>
    <property type="gene ID" value="AET5Gv20628600"/>
</dbReference>
<organism evidence="2 3">
    <name type="scientific">Aegilops tauschii subsp. strangulata</name>
    <name type="common">Goatgrass</name>
    <dbReference type="NCBI Taxonomy" id="200361"/>
    <lineage>
        <taxon>Eukaryota</taxon>
        <taxon>Viridiplantae</taxon>
        <taxon>Streptophyta</taxon>
        <taxon>Embryophyta</taxon>
        <taxon>Tracheophyta</taxon>
        <taxon>Spermatophyta</taxon>
        <taxon>Magnoliopsida</taxon>
        <taxon>Liliopsida</taxon>
        <taxon>Poales</taxon>
        <taxon>Poaceae</taxon>
        <taxon>BOP clade</taxon>
        <taxon>Pooideae</taxon>
        <taxon>Triticodae</taxon>
        <taxon>Triticeae</taxon>
        <taxon>Triticinae</taxon>
        <taxon>Aegilops</taxon>
    </lineage>
</organism>
<evidence type="ECO:0000256" key="1">
    <source>
        <dbReference type="SAM" id="Phobius"/>
    </source>
</evidence>
<dbReference type="EnsemblPlants" id="AET5Gv20628600.2">
    <property type="protein sequence ID" value="AET5Gv20628600.2"/>
    <property type="gene ID" value="AET5Gv20628600"/>
</dbReference>
<sequence length="72" mass="8275">MSRIPFSHFIYVQDSRCMVENCVSCSSCLDVVQVQKLSILLLQRTRWLHCFSSVTSLGMFGVLVLLLCMRMN</sequence>
<reference evidence="2" key="5">
    <citation type="journal article" date="2021" name="G3 (Bethesda)">
        <title>Aegilops tauschii genome assembly Aet v5.0 features greater sequence contiguity and improved annotation.</title>
        <authorList>
            <person name="Wang L."/>
            <person name="Zhu T."/>
            <person name="Rodriguez J.C."/>
            <person name="Deal K.R."/>
            <person name="Dubcovsky J."/>
            <person name="McGuire P.E."/>
            <person name="Lux T."/>
            <person name="Spannagl M."/>
            <person name="Mayer K.F.X."/>
            <person name="Baldrich P."/>
            <person name="Meyers B.C."/>
            <person name="Huo N."/>
            <person name="Gu Y.Q."/>
            <person name="Zhou H."/>
            <person name="Devos K.M."/>
            <person name="Bennetzen J.L."/>
            <person name="Unver T."/>
            <person name="Budak H."/>
            <person name="Gulick P.J."/>
            <person name="Galiba G."/>
            <person name="Kalapos B."/>
            <person name="Nelson D.R."/>
            <person name="Li P."/>
            <person name="You F.M."/>
            <person name="Luo M.C."/>
            <person name="Dvorak J."/>
        </authorList>
    </citation>
    <scope>NUCLEOTIDE SEQUENCE [LARGE SCALE GENOMIC DNA]</scope>
    <source>
        <strain evidence="2">cv. AL8/78</strain>
    </source>
</reference>
<keyword evidence="1" id="KW-0812">Transmembrane</keyword>
<reference evidence="3" key="2">
    <citation type="journal article" date="2017" name="Nat. Plants">
        <title>The Aegilops tauschii genome reveals multiple impacts of transposons.</title>
        <authorList>
            <person name="Zhao G."/>
            <person name="Zou C."/>
            <person name="Li K."/>
            <person name="Wang K."/>
            <person name="Li T."/>
            <person name="Gao L."/>
            <person name="Zhang X."/>
            <person name="Wang H."/>
            <person name="Yang Z."/>
            <person name="Liu X."/>
            <person name="Jiang W."/>
            <person name="Mao L."/>
            <person name="Kong X."/>
            <person name="Jiao Y."/>
            <person name="Jia J."/>
        </authorList>
    </citation>
    <scope>NUCLEOTIDE SEQUENCE [LARGE SCALE GENOMIC DNA]</scope>
    <source>
        <strain evidence="3">cv. AL8/78</strain>
    </source>
</reference>
<evidence type="ECO:0000313" key="2">
    <source>
        <dbReference type="EnsemblPlants" id="AET5Gv20628600.3"/>
    </source>
</evidence>
<protein>
    <submittedName>
        <fullName evidence="2">Uncharacterized protein</fullName>
    </submittedName>
</protein>
<keyword evidence="3" id="KW-1185">Reference proteome</keyword>
<reference evidence="3" key="1">
    <citation type="journal article" date="2014" name="Science">
        <title>Ancient hybridizations among the ancestral genomes of bread wheat.</title>
        <authorList>
            <consortium name="International Wheat Genome Sequencing Consortium,"/>
            <person name="Marcussen T."/>
            <person name="Sandve S.R."/>
            <person name="Heier L."/>
            <person name="Spannagl M."/>
            <person name="Pfeifer M."/>
            <person name="Jakobsen K.S."/>
            <person name="Wulff B.B."/>
            <person name="Steuernagel B."/>
            <person name="Mayer K.F."/>
            <person name="Olsen O.A."/>
        </authorList>
    </citation>
    <scope>NUCLEOTIDE SEQUENCE [LARGE SCALE GENOMIC DNA]</scope>
    <source>
        <strain evidence="3">cv. AL8/78</strain>
    </source>
</reference>
<dbReference type="EnsemblPlants" id="AET5Gv20628600.3">
    <property type="protein sequence ID" value="AET5Gv20628600.3"/>
    <property type="gene ID" value="AET5Gv20628600"/>
</dbReference>
<keyword evidence="1" id="KW-0472">Membrane</keyword>
<feature type="transmembrane region" description="Helical" evidence="1">
    <location>
        <begin position="46"/>
        <end position="68"/>
    </location>
</feature>
<keyword evidence="1" id="KW-1133">Transmembrane helix</keyword>
<reference evidence="2" key="3">
    <citation type="journal article" date="2017" name="Nature">
        <title>Genome sequence of the progenitor of the wheat D genome Aegilops tauschii.</title>
        <authorList>
            <person name="Luo M.C."/>
            <person name="Gu Y.Q."/>
            <person name="Puiu D."/>
            <person name="Wang H."/>
            <person name="Twardziok S.O."/>
            <person name="Deal K.R."/>
            <person name="Huo N."/>
            <person name="Zhu T."/>
            <person name="Wang L."/>
            <person name="Wang Y."/>
            <person name="McGuire P.E."/>
            <person name="Liu S."/>
            <person name="Long H."/>
            <person name="Ramasamy R.K."/>
            <person name="Rodriguez J.C."/>
            <person name="Van S.L."/>
            <person name="Yuan L."/>
            <person name="Wang Z."/>
            <person name="Xia Z."/>
            <person name="Xiao L."/>
            <person name="Anderson O.D."/>
            <person name="Ouyang S."/>
            <person name="Liang Y."/>
            <person name="Zimin A.V."/>
            <person name="Pertea G."/>
            <person name="Qi P."/>
            <person name="Bennetzen J.L."/>
            <person name="Dai X."/>
            <person name="Dawson M.W."/>
            <person name="Muller H.G."/>
            <person name="Kugler K."/>
            <person name="Rivarola-Duarte L."/>
            <person name="Spannagl M."/>
            <person name="Mayer K.F.X."/>
            <person name="Lu F.H."/>
            <person name="Bevan M.W."/>
            <person name="Leroy P."/>
            <person name="Li P."/>
            <person name="You F.M."/>
            <person name="Sun Q."/>
            <person name="Liu Z."/>
            <person name="Lyons E."/>
            <person name="Wicker T."/>
            <person name="Salzberg S.L."/>
            <person name="Devos K.M."/>
            <person name="Dvorak J."/>
        </authorList>
    </citation>
    <scope>NUCLEOTIDE SEQUENCE [LARGE SCALE GENOMIC DNA]</scope>
    <source>
        <strain evidence="2">cv. AL8/78</strain>
    </source>
</reference>
<dbReference type="Gramene" id="AET5Gv20628600.3">
    <property type="protein sequence ID" value="AET5Gv20628600.3"/>
    <property type="gene ID" value="AET5Gv20628600"/>
</dbReference>
<accession>A0A453L592</accession>
<proteinExistence type="predicted"/>
<reference evidence="2" key="4">
    <citation type="submission" date="2019-03" db="UniProtKB">
        <authorList>
            <consortium name="EnsemblPlants"/>
        </authorList>
    </citation>
    <scope>IDENTIFICATION</scope>
</reference>
<dbReference type="AlphaFoldDB" id="A0A453L592"/>
<name>A0A453L592_AEGTS</name>
<dbReference type="Proteomes" id="UP000015105">
    <property type="component" value="Chromosome 5D"/>
</dbReference>